<evidence type="ECO:0000259" key="4">
    <source>
        <dbReference type="Pfam" id="PF04586"/>
    </source>
</evidence>
<sequence>MTKKTEINFGIDSKLEIRDANKKAGFIGQIAGYAVVFNKPSVPNAPFIEYISSSALNNVDLSDVLALYNHDYANVLGRVDAGTLKLSIDKVGLHFVLDMPDTTVGHDVYNNIKAGNLKGMSFGFVVADGGDSWQQGASKPVRTINQLQTLGEISVVSKPAYDDTSINVTRSLKQFEDERTRKYKEKVRAYLDGLSD</sequence>
<feature type="domain" description="Prohead serine protease" evidence="4">
    <location>
        <begin position="15"/>
        <end position="176"/>
    </location>
</feature>
<dbReference type="AlphaFoldDB" id="A0A0B8QL28"/>
<evidence type="ECO:0000256" key="3">
    <source>
        <dbReference type="ARBA" id="ARBA00022801"/>
    </source>
</evidence>
<dbReference type="Proteomes" id="UP000031847">
    <property type="component" value="Unassembled WGS sequence"/>
</dbReference>
<proteinExistence type="predicted"/>
<dbReference type="Pfam" id="PF04586">
    <property type="entry name" value="Peptidase_S78"/>
    <property type="match status" value="1"/>
</dbReference>
<dbReference type="InterPro" id="IPR054613">
    <property type="entry name" value="Peptidase_S78_dom"/>
</dbReference>
<dbReference type="InterPro" id="IPR006433">
    <property type="entry name" value="Prohead_protease"/>
</dbReference>
<keyword evidence="2 5" id="KW-0645">Protease</keyword>
<dbReference type="EMBL" id="BBSI01000012">
    <property type="protein sequence ID" value="GAM79246.1"/>
    <property type="molecule type" value="Genomic_DNA"/>
</dbReference>
<dbReference type="NCBIfam" id="TIGR01543">
    <property type="entry name" value="proheadase_HK97"/>
    <property type="match status" value="1"/>
</dbReference>
<accession>A0A0B8QL28</accession>
<comment type="caution">
    <text evidence="5">The sequence shown here is derived from an EMBL/GenBank/DDBJ whole genome shotgun (WGS) entry which is preliminary data.</text>
</comment>
<protein>
    <submittedName>
        <fullName evidence="5">Phage head maturation protease</fullName>
    </submittedName>
</protein>
<evidence type="ECO:0000256" key="1">
    <source>
        <dbReference type="ARBA" id="ARBA00022612"/>
    </source>
</evidence>
<gene>
    <name evidence="5" type="ORF">JCM5805K_0353</name>
</gene>
<dbReference type="RefSeq" id="WP_044009607.1">
    <property type="nucleotide sequence ID" value="NZ_BAABQR010000004.1"/>
</dbReference>
<dbReference type="GO" id="GO:0006508">
    <property type="term" value="P:proteolysis"/>
    <property type="evidence" value="ECO:0007669"/>
    <property type="project" value="UniProtKB-KW"/>
</dbReference>
<evidence type="ECO:0000256" key="2">
    <source>
        <dbReference type="ARBA" id="ARBA00022670"/>
    </source>
</evidence>
<dbReference type="GO" id="GO:0008233">
    <property type="term" value="F:peptidase activity"/>
    <property type="evidence" value="ECO:0007669"/>
    <property type="project" value="UniProtKB-KW"/>
</dbReference>
<evidence type="ECO:0000313" key="6">
    <source>
        <dbReference type="Proteomes" id="UP000031847"/>
    </source>
</evidence>
<dbReference type="PATRIC" id="fig|1360.96.peg.2701"/>
<keyword evidence="1" id="KW-1188">Viral release from host cell</keyword>
<name>A0A0B8QL28_LACLL</name>
<reference evidence="5 6" key="1">
    <citation type="submission" date="2015-01" db="EMBL/GenBank/DDBJ databases">
        <title>Lactococcus lactis subsp.lactis JCM 5805 whole genome shotgun sequence.</title>
        <authorList>
            <person name="Fujii T."/>
            <person name="Tomita Y."/>
            <person name="Ikushima S."/>
            <person name="Fujiwara D."/>
        </authorList>
    </citation>
    <scope>NUCLEOTIDE SEQUENCE [LARGE SCALE GENOMIC DNA]</scope>
    <source>
        <strain evidence="5 6">JCM 5805</strain>
    </source>
</reference>
<organism evidence="5 6">
    <name type="scientific">Lactococcus lactis subsp. lactis</name>
    <name type="common">Streptococcus lactis</name>
    <dbReference type="NCBI Taxonomy" id="1360"/>
    <lineage>
        <taxon>Bacteria</taxon>
        <taxon>Bacillati</taxon>
        <taxon>Bacillota</taxon>
        <taxon>Bacilli</taxon>
        <taxon>Lactobacillales</taxon>
        <taxon>Streptococcaceae</taxon>
        <taxon>Lactococcus</taxon>
    </lineage>
</organism>
<evidence type="ECO:0000313" key="5">
    <source>
        <dbReference type="EMBL" id="GAM79246.1"/>
    </source>
</evidence>
<keyword evidence="3" id="KW-0378">Hydrolase</keyword>